<comment type="caution">
    <text evidence="10">The sequence shown here is derived from an EMBL/GenBank/DDBJ whole genome shotgun (WGS) entry which is preliminary data.</text>
</comment>
<dbReference type="InterPro" id="IPR014718">
    <property type="entry name" value="GH-type_carb-bd"/>
</dbReference>
<dbReference type="Pfam" id="PF02836">
    <property type="entry name" value="Glyco_hydro_2_C"/>
    <property type="match status" value="1"/>
</dbReference>
<dbReference type="Pfam" id="PF02837">
    <property type="entry name" value="Glyco_hydro_2_N"/>
    <property type="match status" value="1"/>
</dbReference>
<dbReference type="InterPro" id="IPR050347">
    <property type="entry name" value="Bact_Beta-galactosidase"/>
</dbReference>
<evidence type="ECO:0000256" key="1">
    <source>
        <dbReference type="ARBA" id="ARBA00001412"/>
    </source>
</evidence>
<dbReference type="InterPro" id="IPR036156">
    <property type="entry name" value="Beta-gal/glucu_dom_sf"/>
</dbReference>
<dbReference type="EMBL" id="QSFZ01000001">
    <property type="protein sequence ID" value="RHA94596.1"/>
    <property type="molecule type" value="Genomic_DNA"/>
</dbReference>
<dbReference type="SUPFAM" id="SSF51445">
    <property type="entry name" value="(Trans)glycosidases"/>
    <property type="match status" value="1"/>
</dbReference>
<dbReference type="Gene3D" id="2.60.120.260">
    <property type="entry name" value="Galactose-binding domain-like"/>
    <property type="match status" value="1"/>
</dbReference>
<dbReference type="InterPro" id="IPR013783">
    <property type="entry name" value="Ig-like_fold"/>
</dbReference>
<dbReference type="InterPro" id="IPR006104">
    <property type="entry name" value="Glyco_hydro_2_N"/>
</dbReference>
<dbReference type="InterPro" id="IPR023230">
    <property type="entry name" value="Glyco_hydro_2_CS"/>
</dbReference>
<dbReference type="InterPro" id="IPR004199">
    <property type="entry name" value="B-gal_small/dom_5"/>
</dbReference>
<sequence>MSNFDSNIIKNPEIFEQNRLAAHSDHVCYKNELEKIKGKSSLRYDMNGLWKFAYAKNQSLAPCGFEAADYDCKGWDEIRVPAHIQMEGYDVPIYTNTTYPWEADESIKPGEVPEIFNPVASYVKYFTIPENMKNKRVCISFQGVESGFALWLNGHYVGYSEDTFDPSDFELTDYIVEGENKLAVRVWKWTSSSWCEDQDFYRFSGIFRDVFLYAVPCAHVEDLSVVPTLNDTFDEGTLSVSIKADGDGIASVKLYELGDLSVEKYDRAKLLLEEFDIELRNKEICEGSCNVKNPLLWSAEKPNLYEVKIIVKDTHGNETEFISQLAGFRRFEMVDGLMKLNGKRIVFKGVNRHEFSSITGRVPNRDEVIKDIVTMKKNNINAIRTSHYPDDSMLYEFCDIYGIYMIAENNLESHGTWEAYNKGYVDLDFVVPKDKPQWREMMLDRANSCYQRDKNHPAILIWSCGNESFGGKTIYEMSQLFRQLDKHRLVHYEGVFNDRSYNDTSDMESQMYTPAAGIEKFLAEHPEKPFICCEYTHAMGNSCGAMHKYTELTDREPRYQGGFIWDYIDQSIYKKDRYGKWFLTYGGDFGDRPTDGDFSGNGICYGGEREASPKMQEVKFNYQNISVDFDSDYIFTVTNKNLFVNTSVFDAFAILLADGEEVYRTKLQISVPPMDRASYEVPVTLKNSMIDVGKEYCIVVSFVLKENTIWEKAGYEIAFGQHMIKKPVSEYSCDKSVELVVGNGNILVRGENFKALFSRMNLGMVSYVYGGVEMLPNTIPLPNFWRTPTNNDSGNMMPQRYAQWKIASMYVTTRQDQRFADTSPRVEKNDNNIAITYTYFMPTTPQSSCEVTYRVFGDGTIETTLSYDPVKELGDMPEFGMMFKLDADYDTVKWYGLGPQETYEDRQHGGKYGVYENKVADNIAEYLVPQESGNKCRVRYAKVMDKKGRGMLFFGDELSFSALPYTPHELENAAHHFELPPVHYTVVRVAKKQMGVGGDDSWGSHTHPEYLLDASEKMEFTFCFRGI</sequence>
<dbReference type="Proteomes" id="UP000286220">
    <property type="component" value="Unassembled WGS sequence"/>
</dbReference>
<dbReference type="GO" id="GO:0009341">
    <property type="term" value="C:beta-galactosidase complex"/>
    <property type="evidence" value="ECO:0007669"/>
    <property type="project" value="InterPro"/>
</dbReference>
<dbReference type="Pfam" id="PF16353">
    <property type="entry name" value="LacZ_4"/>
    <property type="match status" value="1"/>
</dbReference>
<dbReference type="Pfam" id="PF02929">
    <property type="entry name" value="Bgal_small_N"/>
    <property type="match status" value="1"/>
</dbReference>
<dbReference type="Gene3D" id="3.20.20.80">
    <property type="entry name" value="Glycosidases"/>
    <property type="match status" value="1"/>
</dbReference>
<evidence type="ECO:0000259" key="9">
    <source>
        <dbReference type="SMART" id="SM01038"/>
    </source>
</evidence>
<keyword evidence="6 8" id="KW-0326">Glycosidase</keyword>
<dbReference type="PRINTS" id="PR00132">
    <property type="entry name" value="GLHYDRLASE2"/>
</dbReference>
<dbReference type="InterPro" id="IPR008979">
    <property type="entry name" value="Galactose-bd-like_sf"/>
</dbReference>
<dbReference type="InterPro" id="IPR006101">
    <property type="entry name" value="Glyco_hydro_2"/>
</dbReference>
<dbReference type="RefSeq" id="WP_118332520.1">
    <property type="nucleotide sequence ID" value="NZ_QSFZ01000001.1"/>
</dbReference>
<dbReference type="SUPFAM" id="SSF49785">
    <property type="entry name" value="Galactose-binding domain-like"/>
    <property type="match status" value="1"/>
</dbReference>
<dbReference type="PANTHER" id="PTHR46323:SF2">
    <property type="entry name" value="BETA-GALACTOSIDASE"/>
    <property type="match status" value="1"/>
</dbReference>
<dbReference type="GO" id="GO:0005990">
    <property type="term" value="P:lactose catabolic process"/>
    <property type="evidence" value="ECO:0007669"/>
    <property type="project" value="TreeGrafter"/>
</dbReference>
<name>A0A413U8B1_9FIRM</name>
<dbReference type="GO" id="GO:0030246">
    <property type="term" value="F:carbohydrate binding"/>
    <property type="evidence" value="ECO:0007669"/>
    <property type="project" value="InterPro"/>
</dbReference>
<evidence type="ECO:0000313" key="11">
    <source>
        <dbReference type="Proteomes" id="UP000286220"/>
    </source>
</evidence>
<dbReference type="SUPFAM" id="SSF49303">
    <property type="entry name" value="beta-Galactosidase/glucuronidase domain"/>
    <property type="match status" value="2"/>
</dbReference>
<reference evidence="10 11" key="1">
    <citation type="submission" date="2018-08" db="EMBL/GenBank/DDBJ databases">
        <title>A genome reference for cultivated species of the human gut microbiota.</title>
        <authorList>
            <person name="Zou Y."/>
            <person name="Xue W."/>
            <person name="Luo G."/>
        </authorList>
    </citation>
    <scope>NUCLEOTIDE SEQUENCE [LARGE SCALE GENOMIC DNA]</scope>
    <source>
        <strain evidence="10 11">AM42-17AT</strain>
    </source>
</reference>
<dbReference type="PROSITE" id="PS00719">
    <property type="entry name" value="GLYCOSYL_HYDROL_F2_1"/>
    <property type="match status" value="1"/>
</dbReference>
<dbReference type="InterPro" id="IPR006102">
    <property type="entry name" value="Ig-like_GH2"/>
</dbReference>
<comment type="similarity">
    <text evidence="2 8">Belongs to the glycosyl hydrolase 2 family.</text>
</comment>
<dbReference type="AlphaFoldDB" id="A0A413U8B1"/>
<evidence type="ECO:0000256" key="2">
    <source>
        <dbReference type="ARBA" id="ARBA00007401"/>
    </source>
</evidence>
<dbReference type="Gene3D" id="2.60.40.10">
    <property type="entry name" value="Immunoglobulins"/>
    <property type="match status" value="2"/>
</dbReference>
<dbReference type="InterPro" id="IPR023232">
    <property type="entry name" value="Glyco_hydro_2_AS"/>
</dbReference>
<dbReference type="InterPro" id="IPR032312">
    <property type="entry name" value="LacZ_4"/>
</dbReference>
<dbReference type="SUPFAM" id="SSF74650">
    <property type="entry name" value="Galactose mutarotase-like"/>
    <property type="match status" value="1"/>
</dbReference>
<keyword evidence="5 8" id="KW-0378">Hydrolase</keyword>
<dbReference type="GO" id="GO:0004565">
    <property type="term" value="F:beta-galactosidase activity"/>
    <property type="evidence" value="ECO:0007669"/>
    <property type="project" value="UniProtKB-EC"/>
</dbReference>
<accession>A0A413U8B1</accession>
<dbReference type="InterPro" id="IPR017853">
    <property type="entry name" value="GH"/>
</dbReference>
<dbReference type="EC" id="3.2.1.23" evidence="3 8"/>
<dbReference type="Pfam" id="PF00703">
    <property type="entry name" value="Glyco_hydro_2"/>
    <property type="match status" value="1"/>
</dbReference>
<dbReference type="SMART" id="SM01038">
    <property type="entry name" value="Bgal_small_N"/>
    <property type="match status" value="1"/>
</dbReference>
<dbReference type="InterPro" id="IPR006103">
    <property type="entry name" value="Glyco_hydro_2_cat"/>
</dbReference>
<evidence type="ECO:0000256" key="5">
    <source>
        <dbReference type="ARBA" id="ARBA00022801"/>
    </source>
</evidence>
<evidence type="ECO:0000256" key="3">
    <source>
        <dbReference type="ARBA" id="ARBA00012756"/>
    </source>
</evidence>
<dbReference type="PANTHER" id="PTHR46323">
    <property type="entry name" value="BETA-GALACTOSIDASE"/>
    <property type="match status" value="1"/>
</dbReference>
<protein>
    <recommendedName>
        <fullName evidence="4 8">Beta-galactosidase</fullName>
        <ecNumber evidence="3 8">3.2.1.23</ecNumber>
    </recommendedName>
    <alternativeName>
        <fullName evidence="7 8">Lactase</fullName>
    </alternativeName>
</protein>
<evidence type="ECO:0000256" key="4">
    <source>
        <dbReference type="ARBA" id="ARBA00013303"/>
    </source>
</evidence>
<evidence type="ECO:0000313" key="10">
    <source>
        <dbReference type="EMBL" id="RHA94596.1"/>
    </source>
</evidence>
<evidence type="ECO:0000256" key="7">
    <source>
        <dbReference type="ARBA" id="ARBA00032230"/>
    </source>
</evidence>
<dbReference type="InterPro" id="IPR011013">
    <property type="entry name" value="Gal_mutarotase_sf_dom"/>
</dbReference>
<organism evidence="10 11">
    <name type="scientific">Agathobacter rectalis</name>
    <dbReference type="NCBI Taxonomy" id="39491"/>
    <lineage>
        <taxon>Bacteria</taxon>
        <taxon>Bacillati</taxon>
        <taxon>Bacillota</taxon>
        <taxon>Clostridia</taxon>
        <taxon>Lachnospirales</taxon>
        <taxon>Lachnospiraceae</taxon>
        <taxon>Agathobacter</taxon>
    </lineage>
</organism>
<dbReference type="Gene3D" id="2.70.98.10">
    <property type="match status" value="1"/>
</dbReference>
<evidence type="ECO:0000256" key="8">
    <source>
        <dbReference type="RuleBase" id="RU361154"/>
    </source>
</evidence>
<feature type="domain" description="Beta galactosidase small chain/" evidence="9">
    <location>
        <begin position="747"/>
        <end position="1025"/>
    </location>
</feature>
<proteinExistence type="inferred from homology"/>
<comment type="catalytic activity">
    <reaction evidence="1 8">
        <text>Hydrolysis of terminal non-reducing beta-D-galactose residues in beta-D-galactosides.</text>
        <dbReference type="EC" id="3.2.1.23"/>
    </reaction>
</comment>
<evidence type="ECO:0000256" key="6">
    <source>
        <dbReference type="ARBA" id="ARBA00023295"/>
    </source>
</evidence>
<gene>
    <name evidence="10" type="ORF">DW912_00580</name>
</gene>
<dbReference type="PROSITE" id="PS00608">
    <property type="entry name" value="GLYCOSYL_HYDROL_F2_2"/>
    <property type="match status" value="1"/>
</dbReference>